<comment type="cofactor">
    <cofactor evidence="15">
        <name>Mg(2+)</name>
        <dbReference type="ChEBI" id="CHEBI:18420"/>
    </cofactor>
    <text evidence="15">Binds 1 Mg(2+) ion per subunit.</text>
</comment>
<evidence type="ECO:0000259" key="17">
    <source>
        <dbReference type="PROSITE" id="PS51198"/>
    </source>
</evidence>
<keyword evidence="11 15" id="KW-0234">DNA repair</keyword>
<dbReference type="EMBL" id="JAAGSC010000041">
    <property type="protein sequence ID" value="NDY95818.1"/>
    <property type="molecule type" value="Genomic_DNA"/>
</dbReference>
<evidence type="ECO:0000256" key="1">
    <source>
        <dbReference type="ARBA" id="ARBA00022722"/>
    </source>
</evidence>
<dbReference type="Gene3D" id="1.10.3170.10">
    <property type="entry name" value="Recbcd, chain B, domain 2"/>
    <property type="match status" value="1"/>
</dbReference>
<comment type="domain">
    <text evidence="15">The N-terminal DNA-binding domain is a ssDNA-dependent ATPase and has ATP-dependent 3'-5' helicase function. This domain interacts with RecC.</text>
</comment>
<evidence type="ECO:0000313" key="19">
    <source>
        <dbReference type="EMBL" id="NDY95818.1"/>
    </source>
</evidence>
<feature type="active site" description="For nuclease activity" evidence="15">
    <location>
        <position position="1133"/>
    </location>
</feature>
<comment type="miscellaneous">
    <text evidence="15">In the RecBCD complex, RecB has a slow 3'-5' helicase, an exonuclease activity and loads RecA onto ssDNA, RecD has a fast 5'-3' helicase activity, while RecC stimulates the ATPase and processivity of the RecB helicase and contributes to recognition of the Chi site.</text>
</comment>
<keyword evidence="1 15" id="KW-0540">Nuclease</keyword>
<keyword evidence="4 15" id="KW-0227">DNA damage</keyword>
<dbReference type="GO" id="GO:0005524">
    <property type="term" value="F:ATP binding"/>
    <property type="evidence" value="ECO:0007669"/>
    <property type="project" value="UniProtKB-UniRule"/>
</dbReference>
<evidence type="ECO:0000256" key="6">
    <source>
        <dbReference type="ARBA" id="ARBA00022806"/>
    </source>
</evidence>
<proteinExistence type="inferred from homology"/>
<dbReference type="Gene3D" id="1.10.486.10">
    <property type="entry name" value="PCRA, domain 4"/>
    <property type="match status" value="1"/>
</dbReference>
<dbReference type="SUPFAM" id="SSF52540">
    <property type="entry name" value="P-loop containing nucleoside triphosphate hydrolases"/>
    <property type="match status" value="1"/>
</dbReference>
<dbReference type="InterPro" id="IPR014017">
    <property type="entry name" value="DNA_helicase_UvrD-like_C"/>
</dbReference>
<accession>A0A845UYM0</accession>
<keyword evidence="9 15" id="KW-0460">Magnesium</keyword>
<dbReference type="InterPro" id="IPR004586">
    <property type="entry name" value="RecB"/>
</dbReference>
<comment type="subunit">
    <text evidence="15">Heterotrimer of RecB, RecC and RecD. All subunits contribute to DNA-binding. Interacts with RecA.</text>
</comment>
<evidence type="ECO:0000313" key="20">
    <source>
        <dbReference type="Proteomes" id="UP000484885"/>
    </source>
</evidence>
<evidence type="ECO:0000256" key="16">
    <source>
        <dbReference type="PROSITE-ProRule" id="PRU00560"/>
    </source>
</evidence>
<evidence type="ECO:0000256" key="8">
    <source>
        <dbReference type="ARBA" id="ARBA00022840"/>
    </source>
</evidence>
<reference evidence="19 20" key="1">
    <citation type="submission" date="2020-02" db="EMBL/GenBank/DDBJ databases">
        <authorList>
            <person name="Zhang X.-Y."/>
        </authorList>
    </citation>
    <scope>NUCLEOTIDE SEQUENCE [LARGE SCALE GENOMIC DNA]</scope>
    <source>
        <strain evidence="19 20">C33</strain>
    </source>
</reference>
<feature type="binding site" evidence="15">
    <location>
        <position position="1133"/>
    </location>
    <ligand>
        <name>Mg(2+)</name>
        <dbReference type="ChEBI" id="CHEBI:18420"/>
    </ligand>
</feature>
<feature type="region of interest" description="DNA-binding and helicase activity, interacts with RecC" evidence="15">
    <location>
        <begin position="1"/>
        <end position="879"/>
    </location>
</feature>
<comment type="catalytic activity">
    <reaction evidence="14 15">
        <text>ATP + H2O = ADP + phosphate + H(+)</text>
        <dbReference type="Rhea" id="RHEA:13065"/>
        <dbReference type="ChEBI" id="CHEBI:15377"/>
        <dbReference type="ChEBI" id="CHEBI:15378"/>
        <dbReference type="ChEBI" id="CHEBI:30616"/>
        <dbReference type="ChEBI" id="CHEBI:43474"/>
        <dbReference type="ChEBI" id="CHEBI:456216"/>
        <dbReference type="EC" id="5.6.2.4"/>
    </reaction>
</comment>
<evidence type="ECO:0000259" key="18">
    <source>
        <dbReference type="PROSITE" id="PS51217"/>
    </source>
</evidence>
<keyword evidence="12 15" id="KW-0413">Isomerase</keyword>
<comment type="domain">
    <text evidence="15">The C-terminal domain has nuclease activity and interacts with RecD. It interacts with RecA, facilitating its loading onto ssDNA.</text>
</comment>
<keyword evidence="7 15" id="KW-0269">Exonuclease</keyword>
<dbReference type="GO" id="GO:0003677">
    <property type="term" value="F:DNA binding"/>
    <property type="evidence" value="ECO:0007669"/>
    <property type="project" value="UniProtKB-UniRule"/>
</dbReference>
<dbReference type="CDD" id="cd22352">
    <property type="entry name" value="RecB_C-like"/>
    <property type="match status" value="1"/>
</dbReference>
<dbReference type="Proteomes" id="UP000484885">
    <property type="component" value="Unassembled WGS sequence"/>
</dbReference>
<dbReference type="GO" id="GO:0000724">
    <property type="term" value="P:double-strand break repair via homologous recombination"/>
    <property type="evidence" value="ECO:0007669"/>
    <property type="project" value="UniProtKB-UniRule"/>
</dbReference>
<dbReference type="InterPro" id="IPR000212">
    <property type="entry name" value="DNA_helicase_UvrD/REP"/>
</dbReference>
<comment type="function">
    <text evidence="15">A helicase/nuclease that prepares dsDNA breaks (DSB) for recombinational DNA repair. Binds to DSBs and unwinds DNA via a highly rapid and processive ATP-dependent bidirectional helicase activity. Unwinds dsDNA until it encounters a Chi (crossover hotspot instigator) sequence from the 3' direction. Cuts ssDNA a few nucleotides 3' to the Chi site. The properties and activities of the enzyme are changed at Chi. The Chi-altered holoenzyme produces a long 3'-ssDNA overhang and facilitates RecA-binding to the ssDNA for homologous DNA recombination and repair. Holoenzyme degrades any linearized DNA that is unable to undergo homologous recombination. In the holoenzyme this subunit contributes ATPase, 3'-5' helicase, exonuclease activity and loads RecA onto ssDNA.</text>
</comment>
<evidence type="ECO:0000256" key="14">
    <source>
        <dbReference type="ARBA" id="ARBA00048988"/>
    </source>
</evidence>
<keyword evidence="10 15" id="KW-0238">DNA-binding</keyword>
<dbReference type="GO" id="GO:0008854">
    <property type="term" value="F:exodeoxyribonuclease V activity"/>
    <property type="evidence" value="ECO:0007669"/>
    <property type="project" value="UniProtKB-EC"/>
</dbReference>
<keyword evidence="8 15" id="KW-0067">ATP-binding</keyword>
<dbReference type="EC" id="5.6.2.4" evidence="15"/>
<comment type="caution">
    <text evidence="19">The sequence shown here is derived from an EMBL/GenBank/DDBJ whole genome shotgun (WGS) entry which is preliminary data.</text>
</comment>
<evidence type="ECO:0000256" key="10">
    <source>
        <dbReference type="ARBA" id="ARBA00023125"/>
    </source>
</evidence>
<gene>
    <name evidence="15 19" type="primary">recB</name>
    <name evidence="19" type="ORF">G3I74_08770</name>
</gene>
<protein>
    <recommendedName>
        <fullName evidence="15">RecBCD enzyme subunit RecB</fullName>
        <ecNumber evidence="15">3.1.11.5</ecNumber>
        <ecNumber evidence="15">5.6.2.4</ecNumber>
    </recommendedName>
    <alternativeName>
        <fullName evidence="15">DNA 3'-5' helicase subunit RecB</fullName>
    </alternativeName>
    <alternativeName>
        <fullName evidence="15">Exonuclease V subunit RecB</fullName>
        <shortName evidence="15">ExoV subunit RecB</shortName>
    </alternativeName>
    <alternativeName>
        <fullName evidence="15">Helicase/nuclease RecBCD subunit RecB</fullName>
    </alternativeName>
</protein>
<feature type="binding site" evidence="15">
    <location>
        <position position="999"/>
    </location>
    <ligand>
        <name>Mg(2+)</name>
        <dbReference type="ChEBI" id="CHEBI:18420"/>
    </ligand>
</feature>
<dbReference type="InterPro" id="IPR011335">
    <property type="entry name" value="Restrct_endonuc-II-like"/>
</dbReference>
<dbReference type="InterPro" id="IPR014016">
    <property type="entry name" value="UvrD-like_ATP-bd"/>
</dbReference>
<dbReference type="Pfam" id="PF00580">
    <property type="entry name" value="UvrD-helicase"/>
    <property type="match status" value="1"/>
</dbReference>
<dbReference type="GO" id="GO:0000287">
    <property type="term" value="F:magnesium ion binding"/>
    <property type="evidence" value="ECO:0007669"/>
    <property type="project" value="UniProtKB-UniRule"/>
</dbReference>
<keyword evidence="20" id="KW-1185">Reference proteome</keyword>
<dbReference type="AlphaFoldDB" id="A0A845UYM0"/>
<dbReference type="EC" id="3.1.11.5" evidence="15"/>
<dbReference type="GO" id="GO:0009338">
    <property type="term" value="C:exodeoxyribonuclease V complex"/>
    <property type="evidence" value="ECO:0007669"/>
    <property type="project" value="TreeGrafter"/>
</dbReference>
<evidence type="ECO:0000256" key="12">
    <source>
        <dbReference type="ARBA" id="ARBA00023235"/>
    </source>
</evidence>
<comment type="catalytic activity">
    <reaction evidence="15">
        <text>Exonucleolytic cleavage (in the presence of ATP) in either 5'- to 3'- or 3'- to 5'-direction to yield 5'-phosphooligonucleotides.</text>
        <dbReference type="EC" id="3.1.11.5"/>
    </reaction>
</comment>
<comment type="similarity">
    <text evidence="15">Belongs to the helicase family. UvrD subfamily.</text>
</comment>
<keyword evidence="3 15" id="KW-0547">Nucleotide-binding</keyword>
<evidence type="ECO:0000256" key="3">
    <source>
        <dbReference type="ARBA" id="ARBA00022741"/>
    </source>
</evidence>
<dbReference type="Pfam" id="PF12705">
    <property type="entry name" value="PDDEXK_1"/>
    <property type="match status" value="1"/>
</dbReference>
<dbReference type="NCBIfam" id="TIGR00609">
    <property type="entry name" value="recB"/>
    <property type="match status" value="1"/>
</dbReference>
<dbReference type="SUPFAM" id="SSF52980">
    <property type="entry name" value="Restriction endonuclease-like"/>
    <property type="match status" value="1"/>
</dbReference>
<keyword evidence="6 15" id="KW-0347">Helicase</keyword>
<evidence type="ECO:0000256" key="13">
    <source>
        <dbReference type="ARBA" id="ARBA00034617"/>
    </source>
</evidence>
<dbReference type="InterPro" id="IPR038726">
    <property type="entry name" value="PDDEXK_AddAB-type"/>
</dbReference>
<evidence type="ECO:0000256" key="15">
    <source>
        <dbReference type="HAMAP-Rule" id="MF_01485"/>
    </source>
</evidence>
<evidence type="ECO:0000256" key="11">
    <source>
        <dbReference type="ARBA" id="ARBA00023204"/>
    </source>
</evidence>
<dbReference type="PROSITE" id="PS51217">
    <property type="entry name" value="UVRD_HELICASE_CTER"/>
    <property type="match status" value="1"/>
</dbReference>
<dbReference type="Gene3D" id="3.40.50.300">
    <property type="entry name" value="P-loop containing nucleotide triphosphate hydrolases"/>
    <property type="match status" value="2"/>
</dbReference>
<evidence type="ECO:0000256" key="7">
    <source>
        <dbReference type="ARBA" id="ARBA00022839"/>
    </source>
</evidence>
<keyword evidence="5 15" id="KW-0378">Hydrolase</keyword>
<sequence length="1234" mass="137674">MNAAAAHLDPLRFPLHGVRLIEASAGTGKTWSITALYLRLVLGHGRAGDEALTPPEILVLTFTRAATQELRDRIRRRLAEAADAFRTGHGGDDEFLCALLADYPDTVGRAACARRLQVAAEWMDEAAVHTIHAWCQGMLRQHAFDSGSLFEQEVDSEDRALFEQVVNDYWRCFLYVRHPLAQSLLEQLPSPQAFSSVLRQLLTPGLSIRYRGRDVAGVAPGALLAKAQAHRQRLADHDCRALLVAWAGVGGQVRTALESALKQGHFYADSNKEAARFKKRFPSVLDALDAWRPGDPLPLDLDLLHARVLLTVSKKNKAPSHPWLDQLSAALDAAPAAPELMPALWAHAVDWVRARYRVEKRRLNRLDFDDLLTQLDQALDEARGPALRRRILEAFPVALIDEFQDTDPVQYRIFERLYQPERDDPRHGLFMIGDPKQSIYAFRGADIYTYLRARSATASEDHFTLPKNHRSTRPMVEAVNALFAAGDANKHGVFGFRRGDDDPVPFLPVASRDRGDRLLIDGQERAPLTFWHQPPEGDGKALAKTAHRPRLAETTAARIARLLDQARGDRSTTGFRSEDATWQPLRPADIAILVNDRHDAALMQRALRQCGVDCVYLSERDSVFDQPEAVDMLAILEAAAQPLDDQRVRNALATASLARSLEELDGVGRDEQQLESEIGLFVRLGRIWRQQGVLAMVRHLLVEKSIPARLLASRRGGERSLTNLLHLAELLQAESDQQEGEQGLIQWFQVQIAREHRSDNDSQVIRLESDADLVRIVTVHKSKGLEFPLVFIPFASCYKTPGSPPFFEYHDAAGDRIAELDTSDAAAKAAGEWEALQERVRLFYVAVTRASHACWVGVAEISGCGDAAPNYLLAKPGLSAGLEQLANASPRIARVEVDDQVVGPQLPGPDDGGFRPEPAREYRGAPRENWWVASYSALRHGAGAASGPEEAQTPIESNLAEMVREQREQADRPELPAREPRAGTIHAFPRGATPGNFLHLLLEWAADQGFAEVLERPQAVREHLGHQLKRRGWSGWTETLEQWLRSQIEAPIALGQSSLRLRDLERRPARYRPELEFWLAADQVDAAAVDALVSRHTLGGRPRIPFEPRELNGMLHGFIDLVFEHQGRWYVADYKSNWLGPDACDYTIENMTETVQTRRYDMQYALYTLALHRLLKHRLGASYRPGQQLGGAVYLFLRGCENPTTRGVFFEPASPALVATLDRLFAGEGADDAG</sequence>
<dbReference type="GO" id="GO:0005829">
    <property type="term" value="C:cytosol"/>
    <property type="evidence" value="ECO:0007669"/>
    <property type="project" value="TreeGrafter"/>
</dbReference>
<feature type="domain" description="UvrD-like helicase ATP-binding" evidence="17">
    <location>
        <begin position="2"/>
        <end position="472"/>
    </location>
</feature>
<dbReference type="GO" id="GO:0043138">
    <property type="term" value="F:3'-5' DNA helicase activity"/>
    <property type="evidence" value="ECO:0007669"/>
    <property type="project" value="UniProtKB-UniRule"/>
</dbReference>
<feature type="region of interest" description="Nuclease activity, interacts with RecD and RecA" evidence="15">
    <location>
        <begin position="929"/>
        <end position="1234"/>
    </location>
</feature>
<dbReference type="Pfam" id="PF13361">
    <property type="entry name" value="UvrD_C"/>
    <property type="match status" value="1"/>
</dbReference>
<dbReference type="PANTHER" id="PTHR11070:SF23">
    <property type="entry name" value="RECBCD ENZYME SUBUNIT RECB"/>
    <property type="match status" value="1"/>
</dbReference>
<evidence type="ECO:0000256" key="9">
    <source>
        <dbReference type="ARBA" id="ARBA00022842"/>
    </source>
</evidence>
<evidence type="ECO:0000256" key="4">
    <source>
        <dbReference type="ARBA" id="ARBA00022763"/>
    </source>
</evidence>
<dbReference type="InterPro" id="IPR027417">
    <property type="entry name" value="P-loop_NTPase"/>
</dbReference>
<keyword evidence="2 15" id="KW-0479">Metal-binding</keyword>
<name>A0A845UYM0_9GAMM</name>
<organism evidence="19 20">
    <name type="scientific">Wenzhouxiangella limi</name>
    <dbReference type="NCBI Taxonomy" id="2707351"/>
    <lineage>
        <taxon>Bacteria</taxon>
        <taxon>Pseudomonadati</taxon>
        <taxon>Pseudomonadota</taxon>
        <taxon>Gammaproteobacteria</taxon>
        <taxon>Chromatiales</taxon>
        <taxon>Wenzhouxiangellaceae</taxon>
        <taxon>Wenzhouxiangella</taxon>
    </lineage>
</organism>
<feature type="binding site" evidence="16">
    <location>
        <begin position="23"/>
        <end position="30"/>
    </location>
    <ligand>
        <name>ATP</name>
        <dbReference type="ChEBI" id="CHEBI:30616"/>
    </ligand>
</feature>
<dbReference type="RefSeq" id="WP_164211225.1">
    <property type="nucleotide sequence ID" value="NZ_JAAGSC010000041.1"/>
</dbReference>
<feature type="domain" description="UvrD-like helicase C-terminal" evidence="18">
    <location>
        <begin position="509"/>
        <end position="784"/>
    </location>
</feature>
<dbReference type="Gene3D" id="3.90.320.10">
    <property type="match status" value="1"/>
</dbReference>
<dbReference type="PANTHER" id="PTHR11070">
    <property type="entry name" value="UVRD / RECB / PCRA DNA HELICASE FAMILY MEMBER"/>
    <property type="match status" value="1"/>
</dbReference>
<dbReference type="PROSITE" id="PS51198">
    <property type="entry name" value="UVRD_HELICASE_ATP_BIND"/>
    <property type="match status" value="1"/>
</dbReference>
<feature type="binding site" evidence="15">
    <location>
        <position position="1120"/>
    </location>
    <ligand>
        <name>Mg(2+)</name>
        <dbReference type="ChEBI" id="CHEBI:18420"/>
    </ligand>
</feature>
<evidence type="ECO:0000256" key="2">
    <source>
        <dbReference type="ARBA" id="ARBA00022723"/>
    </source>
</evidence>
<comment type="catalytic activity">
    <reaction evidence="13 15">
        <text>Couples ATP hydrolysis with the unwinding of duplex DNA by translocating in the 3'-5' direction.</text>
        <dbReference type="EC" id="5.6.2.4"/>
    </reaction>
</comment>
<dbReference type="InterPro" id="IPR011604">
    <property type="entry name" value="PDDEXK-like_dom_sf"/>
</dbReference>
<evidence type="ECO:0000256" key="5">
    <source>
        <dbReference type="ARBA" id="ARBA00022801"/>
    </source>
</evidence>
<dbReference type="HAMAP" id="MF_01485">
    <property type="entry name" value="RecB"/>
    <property type="match status" value="1"/>
</dbReference>